<dbReference type="Proteomes" id="UP001501323">
    <property type="component" value="Unassembled WGS sequence"/>
</dbReference>
<dbReference type="RefSeq" id="WP_345293710.1">
    <property type="nucleotide sequence ID" value="NZ_BAABJY010000001.1"/>
</dbReference>
<evidence type="ECO:0000259" key="3">
    <source>
        <dbReference type="PROSITE" id="PS50222"/>
    </source>
</evidence>
<proteinExistence type="predicted"/>
<name>A0ABP9DUL1_9GAMM</name>
<keyword evidence="5" id="KW-1185">Reference proteome</keyword>
<dbReference type="InterPro" id="IPR002048">
    <property type="entry name" value="EF_hand_dom"/>
</dbReference>
<feature type="domain" description="EF-hand" evidence="3">
    <location>
        <begin position="95"/>
        <end position="130"/>
    </location>
</feature>
<dbReference type="SUPFAM" id="SSF47473">
    <property type="entry name" value="EF-hand"/>
    <property type="match status" value="1"/>
</dbReference>
<reference evidence="5" key="1">
    <citation type="journal article" date="2019" name="Int. J. Syst. Evol. Microbiol.">
        <title>The Global Catalogue of Microorganisms (GCM) 10K type strain sequencing project: providing services to taxonomists for standard genome sequencing and annotation.</title>
        <authorList>
            <consortium name="The Broad Institute Genomics Platform"/>
            <consortium name="The Broad Institute Genome Sequencing Center for Infectious Disease"/>
            <person name="Wu L."/>
            <person name="Ma J."/>
        </authorList>
    </citation>
    <scope>NUCLEOTIDE SEQUENCE [LARGE SCALE GENOMIC DNA]</scope>
    <source>
        <strain evidence="5">JCM 18392</strain>
    </source>
</reference>
<feature type="compositionally biased region" description="Basic and acidic residues" evidence="1">
    <location>
        <begin position="120"/>
        <end position="134"/>
    </location>
</feature>
<comment type="caution">
    <text evidence="4">The sequence shown here is derived from an EMBL/GenBank/DDBJ whole genome shotgun (WGS) entry which is preliminary data.</text>
</comment>
<dbReference type="InterPro" id="IPR011992">
    <property type="entry name" value="EF-hand-dom_pair"/>
</dbReference>
<feature type="region of interest" description="Disordered" evidence="1">
    <location>
        <begin position="110"/>
        <end position="134"/>
    </location>
</feature>
<evidence type="ECO:0000313" key="4">
    <source>
        <dbReference type="EMBL" id="GAA4854648.1"/>
    </source>
</evidence>
<dbReference type="Gene3D" id="1.10.238.10">
    <property type="entry name" value="EF-hand"/>
    <property type="match status" value="1"/>
</dbReference>
<evidence type="ECO:0000313" key="5">
    <source>
        <dbReference type="Proteomes" id="UP001501323"/>
    </source>
</evidence>
<sequence length="134" mass="13544">MNAKTPLLFALLVPGILALAACDRADAPADDAATAPVATPPVEALPDDTQDTAGLPPGVVPPEEATGDVEIADSGMTFAQLDANGDGGVTMDELAPTEMLHAHFSVADADGNGSLSQAEITKHRADMAADEPRG</sequence>
<accession>A0ABP9DUL1</accession>
<evidence type="ECO:0000256" key="2">
    <source>
        <dbReference type="SAM" id="SignalP"/>
    </source>
</evidence>
<gene>
    <name evidence="4" type="ORF">GCM10023332_02740</name>
</gene>
<feature type="compositionally biased region" description="Low complexity" evidence="1">
    <location>
        <begin position="30"/>
        <end position="44"/>
    </location>
</feature>
<dbReference type="PROSITE" id="PS51257">
    <property type="entry name" value="PROKAR_LIPOPROTEIN"/>
    <property type="match status" value="1"/>
</dbReference>
<dbReference type="PROSITE" id="PS00018">
    <property type="entry name" value="EF_HAND_1"/>
    <property type="match status" value="1"/>
</dbReference>
<dbReference type="Pfam" id="PF13202">
    <property type="entry name" value="EF-hand_5"/>
    <property type="match status" value="2"/>
</dbReference>
<protein>
    <recommendedName>
        <fullName evidence="3">EF-hand domain-containing protein</fullName>
    </recommendedName>
</protein>
<dbReference type="InterPro" id="IPR018247">
    <property type="entry name" value="EF_Hand_1_Ca_BS"/>
</dbReference>
<organism evidence="4 5">
    <name type="scientific">Luteimonas vadosa</name>
    <dbReference type="NCBI Taxonomy" id="1165507"/>
    <lineage>
        <taxon>Bacteria</taxon>
        <taxon>Pseudomonadati</taxon>
        <taxon>Pseudomonadota</taxon>
        <taxon>Gammaproteobacteria</taxon>
        <taxon>Lysobacterales</taxon>
        <taxon>Lysobacteraceae</taxon>
        <taxon>Luteimonas</taxon>
    </lineage>
</organism>
<feature type="chain" id="PRO_5045670562" description="EF-hand domain-containing protein" evidence="2">
    <location>
        <begin position="21"/>
        <end position="134"/>
    </location>
</feature>
<evidence type="ECO:0000256" key="1">
    <source>
        <dbReference type="SAM" id="MobiDB-lite"/>
    </source>
</evidence>
<feature type="signal peptide" evidence="2">
    <location>
        <begin position="1"/>
        <end position="20"/>
    </location>
</feature>
<keyword evidence="2" id="KW-0732">Signal</keyword>
<feature type="region of interest" description="Disordered" evidence="1">
    <location>
        <begin position="28"/>
        <end position="65"/>
    </location>
</feature>
<dbReference type="PROSITE" id="PS50222">
    <property type="entry name" value="EF_HAND_2"/>
    <property type="match status" value="1"/>
</dbReference>
<dbReference type="EMBL" id="BAABJY010000001">
    <property type="protein sequence ID" value="GAA4854648.1"/>
    <property type="molecule type" value="Genomic_DNA"/>
</dbReference>